<evidence type="ECO:0000313" key="3">
    <source>
        <dbReference type="Proteomes" id="UP000063789"/>
    </source>
</evidence>
<accession>A0A0N9N4H0</accession>
<organism evidence="2 3">
    <name type="scientific">Gordonia phthalatica</name>
    <dbReference type="NCBI Taxonomy" id="1136941"/>
    <lineage>
        <taxon>Bacteria</taxon>
        <taxon>Bacillati</taxon>
        <taxon>Actinomycetota</taxon>
        <taxon>Actinomycetes</taxon>
        <taxon>Mycobacteriales</taxon>
        <taxon>Gordoniaceae</taxon>
        <taxon>Gordonia</taxon>
    </lineage>
</organism>
<dbReference type="STRING" id="1136941.ACH46_13525"/>
<dbReference type="OrthoDB" id="8451629at2"/>
<feature type="domain" description="DUF2249" evidence="1">
    <location>
        <begin position="184"/>
        <end position="253"/>
    </location>
</feature>
<proteinExistence type="predicted"/>
<dbReference type="RefSeq" id="WP_062393388.1">
    <property type="nucleotide sequence ID" value="NZ_CP011853.1"/>
</dbReference>
<dbReference type="InterPro" id="IPR018720">
    <property type="entry name" value="DUF2249"/>
</dbReference>
<dbReference type="EMBL" id="CP011853">
    <property type="protein sequence ID" value="ALG85308.1"/>
    <property type="molecule type" value="Genomic_DNA"/>
</dbReference>
<sequence length="254" mass="27141">MPDTVVMASNEADANTVNEHSQELASLVGRVTALETAVVNAARGDTGLDEATTALSDFAAKDLRPRLEVAKTVLFPAAAKVDRARLLVEGLLGEAHVIGQLLDRVTGPVADPVQAAADARGLRVLLEVFFGKVSDLLLPALAEDSATSLTDIIPDNPLPDADEPAQSHGHAGCSCGEHDDYEPELDVREIPHAIRHATVFGAFDTVAPGNSMILIAHHDPIPLLHQLADRSGGRIQVEYEERGPEAWRLRLTRV</sequence>
<dbReference type="PATRIC" id="fig|1136941.3.peg.2760"/>
<reference evidence="3" key="1">
    <citation type="submission" date="2015-06" db="EMBL/GenBank/DDBJ databases">
        <title>Complete genome sequence and metabolic analysis of phthalate degradation pathway in Gordonia sp. QH-11.</title>
        <authorList>
            <person name="Jin D."/>
            <person name="Kong X."/>
            <person name="Bai Z."/>
        </authorList>
    </citation>
    <scope>NUCLEOTIDE SEQUENCE [LARGE SCALE GENOMIC DNA]</scope>
    <source>
        <strain evidence="3">QH-11</strain>
    </source>
</reference>
<protein>
    <recommendedName>
        <fullName evidence="1">DUF2249 domain-containing protein</fullName>
    </recommendedName>
</protein>
<keyword evidence="3" id="KW-1185">Reference proteome</keyword>
<dbReference type="KEGG" id="goq:ACH46_13525"/>
<dbReference type="AlphaFoldDB" id="A0A0N9N4H0"/>
<dbReference type="Proteomes" id="UP000063789">
    <property type="component" value="Chromosome"/>
</dbReference>
<gene>
    <name evidence="2" type="ORF">ACH46_13525</name>
</gene>
<evidence type="ECO:0000259" key="1">
    <source>
        <dbReference type="Pfam" id="PF10006"/>
    </source>
</evidence>
<name>A0A0N9N4H0_9ACTN</name>
<reference evidence="2 3" key="2">
    <citation type="journal article" date="2017" name="Int. J. Syst. Evol. Microbiol.">
        <title>Gordonia phthalatica sp. nov., a di-n-butyl phthalate-degrading bacterium isolated from activated sludge.</title>
        <authorList>
            <person name="Jin D."/>
            <person name="Kong X."/>
            <person name="Jia M."/>
            <person name="Yu X."/>
            <person name="Wang X."/>
            <person name="Zhuang X."/>
            <person name="Deng Y."/>
            <person name="Bai Z."/>
        </authorList>
    </citation>
    <scope>NUCLEOTIDE SEQUENCE [LARGE SCALE GENOMIC DNA]</scope>
    <source>
        <strain evidence="2 3">QH-11</strain>
    </source>
</reference>
<evidence type="ECO:0000313" key="2">
    <source>
        <dbReference type="EMBL" id="ALG85308.1"/>
    </source>
</evidence>
<dbReference type="Pfam" id="PF10006">
    <property type="entry name" value="DUF2249"/>
    <property type="match status" value="1"/>
</dbReference>